<evidence type="ECO:0000256" key="6">
    <source>
        <dbReference type="PIRSR" id="PIRSR602322-1"/>
    </source>
</evidence>
<feature type="binding site" description="axial binding residue" evidence="6">
    <location>
        <position position="62"/>
    </location>
    <ligand>
        <name>heme c</name>
        <dbReference type="ChEBI" id="CHEBI:61717"/>
        <label>1</label>
    </ligand>
    <ligandPart>
        <name>Fe</name>
        <dbReference type="ChEBI" id="CHEBI:18248"/>
    </ligandPart>
</feature>
<evidence type="ECO:0000256" key="2">
    <source>
        <dbReference type="ARBA" id="ARBA00022617"/>
    </source>
</evidence>
<dbReference type="InterPro" id="IPR036280">
    <property type="entry name" value="Multihaem_cyt_sf"/>
</dbReference>
<feature type="binding site" description="axial binding residue" evidence="6">
    <location>
        <position position="129"/>
    </location>
    <ligand>
        <name>heme c</name>
        <dbReference type="ChEBI" id="CHEBI:61717"/>
        <label>1</label>
    </ligand>
    <ligandPart>
        <name>Fe</name>
        <dbReference type="ChEBI" id="CHEBI:18248"/>
    </ligandPart>
</feature>
<dbReference type="SMR" id="Q9RM62"/>
<dbReference type="EMBL" id="AJ250346">
    <property type="protein sequence ID" value="CAB59196.1"/>
    <property type="molecule type" value="Genomic_DNA"/>
</dbReference>
<proteinExistence type="predicted"/>
<evidence type="ECO:0000256" key="4">
    <source>
        <dbReference type="ARBA" id="ARBA00022982"/>
    </source>
</evidence>
<dbReference type="InterPro" id="IPR020942">
    <property type="entry name" value="Cyt_c_III_dom"/>
</dbReference>
<keyword evidence="3 6" id="KW-0479">Metal-binding</keyword>
<feature type="binding site" description="axial binding residue" evidence="6">
    <location>
        <position position="108"/>
    </location>
    <ligand>
        <name>heme c</name>
        <dbReference type="ChEBI" id="CHEBI:61717"/>
        <label>1</label>
    </ligand>
    <ligandPart>
        <name>Fe</name>
        <dbReference type="ChEBI" id="CHEBI:18248"/>
    </ligandPart>
</feature>
<dbReference type="OMA" id="FNHSSHE"/>
<keyword evidence="1" id="KW-0813">Transport</keyword>
<sequence length="137" mass="14486">MKRTVLASLAAACLACTVALPSLHAVDVPADGAKIDFIAGGEKNLTVVFNHSTHKDVKCDDCHHQPGDKQYAGCTTDGCHNILDKADKSVNSWYKVVHDAKGGAKPTCISCHKDKAGDDKELKKKLTGCKGSACHPS</sequence>
<feature type="binding site" description="axial binding residue" evidence="6">
    <location>
        <position position="134"/>
    </location>
    <ligand>
        <name>heme c</name>
        <dbReference type="ChEBI" id="CHEBI:61717"/>
        <label>1</label>
    </ligand>
    <ligandPart>
        <name>Fe</name>
        <dbReference type="ChEBI" id="CHEBI:18248"/>
    </ligandPart>
</feature>
<evidence type="ECO:0000256" key="3">
    <source>
        <dbReference type="ARBA" id="ARBA00022723"/>
    </source>
</evidence>
<name>Q9RM62_MEGGA</name>
<dbReference type="Pfam" id="PF02085">
    <property type="entry name" value="Cytochrom_CIII"/>
    <property type="match status" value="1"/>
</dbReference>
<dbReference type="GO" id="GO:0020037">
    <property type="term" value="F:heme binding"/>
    <property type="evidence" value="ECO:0007669"/>
    <property type="project" value="InterPro"/>
</dbReference>
<evidence type="ECO:0000256" key="5">
    <source>
        <dbReference type="ARBA" id="ARBA00023004"/>
    </source>
</evidence>
<dbReference type="InterPro" id="IPR002322">
    <property type="entry name" value="Cyt_c_III"/>
</dbReference>
<feature type="binding site" description="axial binding residue" evidence="6">
    <location>
        <position position="63"/>
    </location>
    <ligand>
        <name>heme c</name>
        <dbReference type="ChEBI" id="CHEBI:61717"/>
        <label>1</label>
    </ligand>
    <ligandPart>
        <name>Fe</name>
        <dbReference type="ChEBI" id="CHEBI:18248"/>
    </ligandPart>
</feature>
<feature type="binding site" description="axial binding residue" evidence="6">
    <location>
        <position position="79"/>
    </location>
    <ligand>
        <name>heme c</name>
        <dbReference type="ChEBI" id="CHEBI:61717"/>
        <label>1</label>
    </ligand>
    <ligandPart>
        <name>Fe</name>
        <dbReference type="ChEBI" id="CHEBI:18248"/>
    </ligandPart>
</feature>
<protein>
    <submittedName>
        <fullName evidence="9">Cytochrome c3</fullName>
    </submittedName>
</protein>
<evidence type="ECO:0000256" key="1">
    <source>
        <dbReference type="ARBA" id="ARBA00022448"/>
    </source>
</evidence>
<feature type="binding site" description="covalent" evidence="6">
    <location>
        <position position="64"/>
    </location>
    <ligand>
        <name>heme c</name>
        <dbReference type="ChEBI" id="CHEBI:61717"/>
        <label>1</label>
    </ligand>
</feature>
<dbReference type="SUPFAM" id="SSF48695">
    <property type="entry name" value="Multiheme cytochromes"/>
    <property type="match status" value="1"/>
</dbReference>
<organism evidence="9">
    <name type="scientific">Megalodesulfovibrio gigas</name>
    <name type="common">Desulfovibrio gigas</name>
    <dbReference type="NCBI Taxonomy" id="879"/>
    <lineage>
        <taxon>Bacteria</taxon>
        <taxon>Pseudomonadati</taxon>
        <taxon>Thermodesulfobacteriota</taxon>
        <taxon>Desulfovibrionia</taxon>
        <taxon>Desulfovibrionales</taxon>
        <taxon>Desulfovibrionaceae</taxon>
        <taxon>Megalodesulfovibrio</taxon>
    </lineage>
</organism>
<dbReference type="AlphaFoldDB" id="Q9RM62"/>
<feature type="binding site" description="axial binding residue" evidence="6">
    <location>
        <position position="111"/>
    </location>
    <ligand>
        <name>heme c</name>
        <dbReference type="ChEBI" id="CHEBI:61717"/>
        <label>1</label>
    </ligand>
    <ligandPart>
        <name>Fe</name>
        <dbReference type="ChEBI" id="CHEBI:18248"/>
    </ligandPart>
</feature>
<gene>
    <name evidence="9" type="primary">cyc</name>
</gene>
<keyword evidence="2 6" id="KW-0349">Heme</keyword>
<feature type="binding site" description="axial binding residue" evidence="6">
    <location>
        <position position="135"/>
    </location>
    <ligand>
        <name>heme c</name>
        <dbReference type="ChEBI" id="CHEBI:61717"/>
        <label>1</label>
    </ligand>
    <ligandPart>
        <name>Fe</name>
        <dbReference type="ChEBI" id="CHEBI:18248"/>
    </ligandPart>
</feature>
<dbReference type="CDD" id="cd08168">
    <property type="entry name" value="Cytochrom_C3"/>
    <property type="match status" value="1"/>
</dbReference>
<feature type="domain" description="Class III cytochrome C" evidence="8">
    <location>
        <begin position="35"/>
        <end position="135"/>
    </location>
</feature>
<keyword evidence="7" id="KW-0732">Signal</keyword>
<feature type="binding site" description="covalent" evidence="6">
    <location>
        <position position="80"/>
    </location>
    <ligand>
        <name>heme c</name>
        <dbReference type="ChEBI" id="CHEBI:61717"/>
        <label>2</label>
    </ligand>
</feature>
<dbReference type="PRINTS" id="PR00609">
    <property type="entry name" value="CYTOCHROMEC3"/>
</dbReference>
<dbReference type="GO" id="GO:0009055">
    <property type="term" value="F:electron transfer activity"/>
    <property type="evidence" value="ECO:0007669"/>
    <property type="project" value="InterPro"/>
</dbReference>
<feature type="binding site" description="axial binding residue" evidence="6">
    <location>
        <position position="54"/>
    </location>
    <ligand>
        <name>heme c</name>
        <dbReference type="ChEBI" id="CHEBI:61717"/>
        <label>3</label>
    </ligand>
    <ligandPart>
        <name>Fe</name>
        <dbReference type="ChEBI" id="CHEBI:18248"/>
    </ligandPart>
</feature>
<evidence type="ECO:0000259" key="8">
    <source>
        <dbReference type="Pfam" id="PF02085"/>
    </source>
</evidence>
<dbReference type="GO" id="GO:0046872">
    <property type="term" value="F:metal ion binding"/>
    <property type="evidence" value="ECO:0007669"/>
    <property type="project" value="UniProtKB-KW"/>
</dbReference>
<feature type="binding site" description="axial binding residue" evidence="6">
    <location>
        <position position="51"/>
    </location>
    <ligand>
        <name>heme c</name>
        <dbReference type="ChEBI" id="CHEBI:61717"/>
        <label>1</label>
    </ligand>
    <ligandPart>
        <name>Fe</name>
        <dbReference type="ChEBI" id="CHEBI:18248"/>
    </ligandPart>
</feature>
<reference evidence="9" key="1">
    <citation type="journal article" date="2000" name="Biochim. Biophys. Acta">
        <title>Cloning, sequencing and expression of the tetraheme cytochrome c(3) from Desulfovibrio gigas.</title>
        <authorList>
            <person name="da Costa P.N."/>
            <person name="Marujo P.E."/>
            <person name="van Dongen W.M."/>
            <person name="Arraiano C.M."/>
            <person name="Saraiva L.M."/>
        </authorList>
    </citation>
    <scope>NUCLEOTIDE SEQUENCE</scope>
</reference>
<feature type="binding site" description="axial binding residue" evidence="6">
    <location>
        <position position="112"/>
    </location>
    <ligand>
        <name>heme c</name>
        <dbReference type="ChEBI" id="CHEBI:61717"/>
        <label>1</label>
    </ligand>
    <ligandPart>
        <name>Fe</name>
        <dbReference type="ChEBI" id="CHEBI:18248"/>
    </ligandPart>
</feature>
<feature type="binding site" description="axial binding residue" evidence="6">
    <location>
        <position position="74"/>
    </location>
    <ligand>
        <name>heme c</name>
        <dbReference type="ChEBI" id="CHEBI:61717"/>
        <label>1</label>
    </ligand>
    <ligandPart>
        <name>Fe</name>
        <dbReference type="ChEBI" id="CHEBI:18248"/>
    </ligandPart>
</feature>
<feature type="binding site" description="axial binding residue" evidence="6">
    <location>
        <position position="59"/>
    </location>
    <ligand>
        <name>heme c</name>
        <dbReference type="ChEBI" id="CHEBI:61717"/>
        <label>1</label>
    </ligand>
    <ligandPart>
        <name>Fe</name>
        <dbReference type="ChEBI" id="CHEBI:18248"/>
    </ligandPart>
</feature>
<accession>Q9RM62</accession>
<evidence type="ECO:0000313" key="9">
    <source>
        <dbReference type="EMBL" id="CAB59196.1"/>
    </source>
</evidence>
<evidence type="ECO:0000256" key="7">
    <source>
        <dbReference type="SAM" id="SignalP"/>
    </source>
</evidence>
<comment type="cofactor">
    <cofactor evidence="6">
        <name>heme c</name>
        <dbReference type="ChEBI" id="CHEBI:61717"/>
    </cofactor>
    <text evidence="6">Binds 4 heme c groups covalently per monomer.</text>
</comment>
<dbReference type="Gene3D" id="3.90.10.10">
    <property type="entry name" value="Cytochrome C3"/>
    <property type="match status" value="1"/>
</dbReference>
<feature type="signal peptide" evidence="7">
    <location>
        <begin position="1"/>
        <end position="24"/>
    </location>
</feature>
<keyword evidence="4" id="KW-0249">Electron transport</keyword>
<feature type="chain" id="PRO_5004333077" evidence="7">
    <location>
        <begin position="25"/>
        <end position="137"/>
    </location>
</feature>
<keyword evidence="5 6" id="KW-0408">Iron</keyword>